<dbReference type="GeneID" id="104601487"/>
<sequence>METTSETRIGGEEAAREEQQQQQHERQTMKVIVAIDESEGSFYALRWAIDNIFTYAVAAPDQSLELSKIYLLHVQQPFQHYIFPSGPAVYATSAVLDSVKKAQEQNSATLLARALQICKERMIKAETIILDGDPKDVICQAAEQIHADYVIVGSRGLGKIKRAFLGSVSDYCAHHVKCPVLIVKPTK</sequence>
<dbReference type="SUPFAM" id="SSF52402">
    <property type="entry name" value="Adenine nucleotide alpha hydrolases-like"/>
    <property type="match status" value="1"/>
</dbReference>
<dbReference type="OrthoDB" id="843225at2759"/>
<feature type="domain" description="UspA" evidence="2">
    <location>
        <begin position="29"/>
        <end position="184"/>
    </location>
</feature>
<dbReference type="CDD" id="cd23659">
    <property type="entry name" value="USP_At3g01520-like"/>
    <property type="match status" value="1"/>
</dbReference>
<accession>A0A1U8ALC0</accession>
<gene>
    <name evidence="4" type="primary">LOC104601487</name>
</gene>
<proteinExistence type="predicted"/>
<evidence type="ECO:0000259" key="2">
    <source>
        <dbReference type="Pfam" id="PF00582"/>
    </source>
</evidence>
<dbReference type="Gene3D" id="3.40.50.620">
    <property type="entry name" value="HUPs"/>
    <property type="match status" value="1"/>
</dbReference>
<dbReference type="Pfam" id="PF00582">
    <property type="entry name" value="Usp"/>
    <property type="match status" value="1"/>
</dbReference>
<dbReference type="InterPro" id="IPR006015">
    <property type="entry name" value="Universal_stress_UspA"/>
</dbReference>
<dbReference type="InterPro" id="IPR006016">
    <property type="entry name" value="UspA"/>
</dbReference>
<dbReference type="Proteomes" id="UP000189703">
    <property type="component" value="Unplaced"/>
</dbReference>
<reference evidence="4" key="1">
    <citation type="submission" date="2025-08" db="UniProtKB">
        <authorList>
            <consortium name="RefSeq"/>
        </authorList>
    </citation>
    <scope>IDENTIFICATION</scope>
</reference>
<dbReference type="PRINTS" id="PR01438">
    <property type="entry name" value="UNVRSLSTRESS"/>
</dbReference>
<dbReference type="RefSeq" id="XP_010263144.1">
    <property type="nucleotide sequence ID" value="XM_010264842.2"/>
</dbReference>
<dbReference type="InterPro" id="IPR014729">
    <property type="entry name" value="Rossmann-like_a/b/a_fold"/>
</dbReference>
<feature type="region of interest" description="Disordered" evidence="1">
    <location>
        <begin position="1"/>
        <end position="24"/>
    </location>
</feature>
<protein>
    <submittedName>
        <fullName evidence="4">Universal stress protein A-like protein isoform X2</fullName>
    </submittedName>
</protein>
<evidence type="ECO:0000313" key="3">
    <source>
        <dbReference type="Proteomes" id="UP000189703"/>
    </source>
</evidence>
<name>A0A1U8ALC0_NELNU</name>
<evidence type="ECO:0000256" key="1">
    <source>
        <dbReference type="SAM" id="MobiDB-lite"/>
    </source>
</evidence>
<dbReference type="AlphaFoldDB" id="A0A1U8ALC0"/>
<dbReference type="PANTHER" id="PTHR31964:SF124">
    <property type="entry name" value="ADENINE NUCLEOTIDE ALPHA HYDROLASES-LIKE SUPERFAMILY PROTEIN"/>
    <property type="match status" value="1"/>
</dbReference>
<keyword evidence="3" id="KW-1185">Reference proteome</keyword>
<feature type="compositionally biased region" description="Basic and acidic residues" evidence="1">
    <location>
        <begin position="9"/>
        <end position="24"/>
    </location>
</feature>
<dbReference type="PANTHER" id="PTHR31964">
    <property type="entry name" value="ADENINE NUCLEOTIDE ALPHA HYDROLASES-LIKE SUPERFAMILY PROTEIN"/>
    <property type="match status" value="1"/>
</dbReference>
<organism evidence="3 4">
    <name type="scientific">Nelumbo nucifera</name>
    <name type="common">Sacred lotus</name>
    <dbReference type="NCBI Taxonomy" id="4432"/>
    <lineage>
        <taxon>Eukaryota</taxon>
        <taxon>Viridiplantae</taxon>
        <taxon>Streptophyta</taxon>
        <taxon>Embryophyta</taxon>
        <taxon>Tracheophyta</taxon>
        <taxon>Spermatophyta</taxon>
        <taxon>Magnoliopsida</taxon>
        <taxon>Proteales</taxon>
        <taxon>Nelumbonaceae</taxon>
        <taxon>Nelumbo</taxon>
    </lineage>
</organism>
<evidence type="ECO:0000313" key="4">
    <source>
        <dbReference type="RefSeq" id="XP_010263144.1"/>
    </source>
</evidence>